<evidence type="ECO:0000313" key="3">
    <source>
        <dbReference type="Proteomes" id="UP000195514"/>
    </source>
</evidence>
<organism evidence="2 3">
    <name type="scientific">Candidatus Brevifilum fermentans</name>
    <dbReference type="NCBI Taxonomy" id="1986204"/>
    <lineage>
        <taxon>Bacteria</taxon>
        <taxon>Bacillati</taxon>
        <taxon>Chloroflexota</taxon>
        <taxon>Anaerolineae</taxon>
        <taxon>Anaerolineales</taxon>
        <taxon>Anaerolineaceae</taxon>
        <taxon>Candidatus Brevifilum</taxon>
    </lineage>
</organism>
<name>A0A1Y6K8C1_9CHLR</name>
<dbReference type="SUPFAM" id="SSF143447">
    <property type="entry name" value="AMMECR1-like"/>
    <property type="match status" value="1"/>
</dbReference>
<feature type="domain" description="AMMECR1" evidence="1">
    <location>
        <begin position="6"/>
        <end position="187"/>
    </location>
</feature>
<accession>A0A1Y6K8C1</accession>
<dbReference type="InterPro" id="IPR023473">
    <property type="entry name" value="AMMECR1"/>
</dbReference>
<dbReference type="KEGG" id="abat:CFX1CAM_2002"/>
<dbReference type="Gene3D" id="3.30.1490.150">
    <property type="entry name" value="Hypothetical protein ph0010, domain 2"/>
    <property type="match status" value="1"/>
</dbReference>
<dbReference type="PROSITE" id="PS51112">
    <property type="entry name" value="AMMECR1"/>
    <property type="match status" value="1"/>
</dbReference>
<dbReference type="PANTHER" id="PTHR13016:SF0">
    <property type="entry name" value="AMME SYNDROME CANDIDATE GENE 1 PROTEIN"/>
    <property type="match status" value="1"/>
</dbReference>
<keyword evidence="3" id="KW-1185">Reference proteome</keyword>
<gene>
    <name evidence="2" type="ORF">CFX1CAM_2002</name>
</gene>
<dbReference type="InterPro" id="IPR027485">
    <property type="entry name" value="AMMECR1_N"/>
</dbReference>
<dbReference type="Pfam" id="PF01871">
    <property type="entry name" value="AMMECR1"/>
    <property type="match status" value="1"/>
</dbReference>
<dbReference type="RefSeq" id="WP_157891843.1">
    <property type="nucleotide sequence ID" value="NZ_LT859958.1"/>
</dbReference>
<dbReference type="InterPro" id="IPR036071">
    <property type="entry name" value="AMMECR1_dom_sf"/>
</dbReference>
<dbReference type="AlphaFoldDB" id="A0A1Y6K8C1"/>
<dbReference type="InterPro" id="IPR002733">
    <property type="entry name" value="AMMECR1_domain"/>
</dbReference>
<dbReference type="Proteomes" id="UP000195514">
    <property type="component" value="Chromosome I"/>
</dbReference>
<dbReference type="PANTHER" id="PTHR13016">
    <property type="entry name" value="AMMECR1 HOMOLOG"/>
    <property type="match status" value="1"/>
</dbReference>
<dbReference type="Gene3D" id="3.30.700.20">
    <property type="entry name" value="Hypothetical protein ph0010, domain 1"/>
    <property type="match status" value="1"/>
</dbReference>
<evidence type="ECO:0000259" key="1">
    <source>
        <dbReference type="PROSITE" id="PS51112"/>
    </source>
</evidence>
<dbReference type="OrthoDB" id="159752at2"/>
<protein>
    <recommendedName>
        <fullName evidence="1">AMMECR1 domain-containing protein</fullName>
    </recommendedName>
</protein>
<dbReference type="InterPro" id="IPR027623">
    <property type="entry name" value="AmmeMemoSam_A"/>
</dbReference>
<dbReference type="NCBIfam" id="TIGR00296">
    <property type="entry name" value="TIGR00296 family protein"/>
    <property type="match status" value="1"/>
</dbReference>
<dbReference type="EMBL" id="LT859958">
    <property type="protein sequence ID" value="SMX55067.1"/>
    <property type="molecule type" value="Genomic_DNA"/>
</dbReference>
<dbReference type="NCBIfam" id="TIGR04335">
    <property type="entry name" value="AmmeMemoSam_A"/>
    <property type="match status" value="1"/>
</dbReference>
<sequence length="187" mass="21036">MKLKQEEQTLLLQIARQALENAVLGKPLPELDLAQLPSSLVELGASFVTLTIDGRLRGCIGTLEAYQPLARDVQVHAAAAGLQDYRFNEVQPAELPLIKIEISVLTPPSPLDYDHPQDLVAKLKPSIDGVILQDGLKKATFLPQVWEKLPNPEEFLYHLCQKMGVDGDIWRKKRLEVFVYQVLEFQE</sequence>
<evidence type="ECO:0000313" key="2">
    <source>
        <dbReference type="EMBL" id="SMX55067.1"/>
    </source>
</evidence>
<reference evidence="3" key="1">
    <citation type="submission" date="2017-05" db="EMBL/GenBank/DDBJ databases">
        <authorList>
            <person name="Kirkegaard R."/>
            <person name="Mcilroy J S."/>
        </authorList>
    </citation>
    <scope>NUCLEOTIDE SEQUENCE [LARGE SCALE GENOMIC DNA]</scope>
</reference>
<proteinExistence type="predicted"/>